<proteinExistence type="predicted"/>
<name>A0A7J8YB48_GOSAI</name>
<comment type="caution">
    <text evidence="8">The sequence shown here is derived from an EMBL/GenBank/DDBJ whole genome shotgun (WGS) entry which is preliminary data.</text>
</comment>
<dbReference type="EMBL" id="JABFAA010000011">
    <property type="protein sequence ID" value="MBA0696815.1"/>
    <property type="molecule type" value="Genomic_DNA"/>
</dbReference>
<feature type="signal peptide" evidence="6">
    <location>
        <begin position="1"/>
        <end position="26"/>
    </location>
</feature>
<evidence type="ECO:0000256" key="4">
    <source>
        <dbReference type="ARBA" id="ARBA00022989"/>
    </source>
</evidence>
<dbReference type="InterPro" id="IPR025287">
    <property type="entry name" value="WAK_GUB"/>
</dbReference>
<protein>
    <recommendedName>
        <fullName evidence="7">Wall-associated receptor kinase galacturonan-binding domain-containing protein</fullName>
    </recommendedName>
</protein>
<evidence type="ECO:0000256" key="2">
    <source>
        <dbReference type="ARBA" id="ARBA00022692"/>
    </source>
</evidence>
<dbReference type="AlphaFoldDB" id="A0A7J8YB48"/>
<sequence length="297" mass="32761">MGFGGMFKKLTVFAVMVTIMATSVAAQPELGCQSHCGNIGIPYPFGTRNGCYISSDFFINCSTAFNPPKAFLSSGFPELEVLNISLDDGSLRIRYDRSIGYRCYNSSSTTSYWNSSIYHPKFSLSHTRNKLTAIGCDTTASIVFTGTFTGCLTYCASVNNVIYGSCSGVGCCQSAIPKGLRTFALYIDSILDHSAVWMFNPCSYGFLVENGAYNFSPSDLSNTNFRKRKYPFILDWTIGNQTCKQAKKDPNDYACKQNSTCIDREIGPGYLCKCNDGFQGNPYLFNGCQGKDFKFFS</sequence>
<organism evidence="8 9">
    <name type="scientific">Gossypium aridum</name>
    <name type="common">American cotton</name>
    <name type="synonym">Erioxylum aridum</name>
    <dbReference type="NCBI Taxonomy" id="34290"/>
    <lineage>
        <taxon>Eukaryota</taxon>
        <taxon>Viridiplantae</taxon>
        <taxon>Streptophyta</taxon>
        <taxon>Embryophyta</taxon>
        <taxon>Tracheophyta</taxon>
        <taxon>Spermatophyta</taxon>
        <taxon>Magnoliopsida</taxon>
        <taxon>eudicotyledons</taxon>
        <taxon>Gunneridae</taxon>
        <taxon>Pentapetalae</taxon>
        <taxon>rosids</taxon>
        <taxon>malvids</taxon>
        <taxon>Malvales</taxon>
        <taxon>Malvaceae</taxon>
        <taxon>Malvoideae</taxon>
        <taxon>Gossypium</taxon>
    </lineage>
</organism>
<reference evidence="8 9" key="1">
    <citation type="journal article" date="2019" name="Genome Biol. Evol.">
        <title>Insights into the evolution of the New World diploid cottons (Gossypium, subgenus Houzingenia) based on genome sequencing.</title>
        <authorList>
            <person name="Grover C.E."/>
            <person name="Arick M.A. 2nd"/>
            <person name="Thrash A."/>
            <person name="Conover J.L."/>
            <person name="Sanders W.S."/>
            <person name="Peterson D.G."/>
            <person name="Frelichowski J.E."/>
            <person name="Scheffler J.A."/>
            <person name="Scheffler B.E."/>
            <person name="Wendel J.F."/>
        </authorList>
    </citation>
    <scope>NUCLEOTIDE SEQUENCE [LARGE SCALE GENOMIC DNA]</scope>
    <source>
        <strain evidence="8">185</strain>
        <tissue evidence="8">Leaf</tissue>
    </source>
</reference>
<gene>
    <name evidence="8" type="ORF">Goari_003340</name>
</gene>
<keyword evidence="9" id="KW-1185">Reference proteome</keyword>
<evidence type="ECO:0000313" key="8">
    <source>
        <dbReference type="EMBL" id="MBA0696815.1"/>
    </source>
</evidence>
<evidence type="ECO:0000256" key="3">
    <source>
        <dbReference type="ARBA" id="ARBA00022729"/>
    </source>
</evidence>
<evidence type="ECO:0000256" key="5">
    <source>
        <dbReference type="ARBA" id="ARBA00023136"/>
    </source>
</evidence>
<evidence type="ECO:0000313" key="9">
    <source>
        <dbReference type="Proteomes" id="UP000593577"/>
    </source>
</evidence>
<keyword evidence="5" id="KW-0472">Membrane</keyword>
<dbReference type="Pfam" id="PF13947">
    <property type="entry name" value="GUB_WAK_bind"/>
    <property type="match status" value="1"/>
</dbReference>
<keyword evidence="2" id="KW-0812">Transmembrane</keyword>
<dbReference type="GO" id="GO:0016020">
    <property type="term" value="C:membrane"/>
    <property type="evidence" value="ECO:0007669"/>
    <property type="project" value="UniProtKB-SubCell"/>
</dbReference>
<keyword evidence="4" id="KW-1133">Transmembrane helix</keyword>
<feature type="non-terminal residue" evidence="8">
    <location>
        <position position="297"/>
    </location>
</feature>
<evidence type="ECO:0000256" key="6">
    <source>
        <dbReference type="SAM" id="SignalP"/>
    </source>
</evidence>
<feature type="chain" id="PRO_5029815712" description="Wall-associated receptor kinase galacturonan-binding domain-containing protein" evidence="6">
    <location>
        <begin position="27"/>
        <end position="297"/>
    </location>
</feature>
<dbReference type="Proteomes" id="UP000593577">
    <property type="component" value="Unassembled WGS sequence"/>
</dbReference>
<comment type="subcellular location">
    <subcellularLocation>
        <location evidence="1">Membrane</location>
        <topology evidence="1">Single-pass membrane protein</topology>
    </subcellularLocation>
</comment>
<evidence type="ECO:0000259" key="7">
    <source>
        <dbReference type="Pfam" id="PF13947"/>
    </source>
</evidence>
<feature type="domain" description="Wall-associated receptor kinase galacturonan-binding" evidence="7">
    <location>
        <begin position="32"/>
        <end position="93"/>
    </location>
</feature>
<accession>A0A7J8YB48</accession>
<keyword evidence="3 6" id="KW-0732">Signal</keyword>
<evidence type="ECO:0000256" key="1">
    <source>
        <dbReference type="ARBA" id="ARBA00004167"/>
    </source>
</evidence>
<dbReference type="PANTHER" id="PTHR33491">
    <property type="entry name" value="OSJNBA0016N04.9 PROTEIN"/>
    <property type="match status" value="1"/>
</dbReference>
<dbReference type="GO" id="GO:0030247">
    <property type="term" value="F:polysaccharide binding"/>
    <property type="evidence" value="ECO:0007669"/>
    <property type="project" value="InterPro"/>
</dbReference>